<dbReference type="PANTHER" id="PTHR30007:SF0">
    <property type="entry name" value="TRANSPOSASE"/>
    <property type="match status" value="1"/>
</dbReference>
<organism evidence="2 3">
    <name type="scientific">Deinococcus hopiensis KR-140</name>
    <dbReference type="NCBI Taxonomy" id="695939"/>
    <lineage>
        <taxon>Bacteria</taxon>
        <taxon>Thermotogati</taxon>
        <taxon>Deinococcota</taxon>
        <taxon>Deinococci</taxon>
        <taxon>Deinococcales</taxon>
        <taxon>Deinococcaceae</taxon>
        <taxon>Deinococcus</taxon>
    </lineage>
</organism>
<proteinExistence type="predicted"/>
<feature type="region of interest" description="Disordered" evidence="1">
    <location>
        <begin position="93"/>
        <end position="121"/>
    </location>
</feature>
<evidence type="ECO:0000313" key="3">
    <source>
        <dbReference type="Proteomes" id="UP000192582"/>
    </source>
</evidence>
<dbReference type="STRING" id="695939.SAMN00790413_01593"/>
<sequence length="217" mass="23984">MWPARHTDFCCRIWHCARKTRRSVALPYAMCGMRCCGPAALGRSGRISRMTFHRLRSYDLRPNGGLRRTAFENAVHDLRLLSRVQQQLQGEPSAIIIGSRTRQSTPESGSRAGADGAKKRKGTKVHLVVDTLLHLVTSLANGQDRAQVQAPACFRMMSFPASRRAVSRKSPHEPFGPGGRSFPPCRYRPTSSPSASSKRSVRPRSPSSSSSASIRVR</sequence>
<reference evidence="2 3" key="1">
    <citation type="submission" date="2017-04" db="EMBL/GenBank/DDBJ databases">
        <authorList>
            <person name="Afonso C.L."/>
            <person name="Miller P.J."/>
            <person name="Scott M.A."/>
            <person name="Spackman E."/>
            <person name="Goraichik I."/>
            <person name="Dimitrov K.M."/>
            <person name="Suarez D.L."/>
            <person name="Swayne D.E."/>
        </authorList>
    </citation>
    <scope>NUCLEOTIDE SEQUENCE [LARGE SCALE GENOMIC DNA]</scope>
    <source>
        <strain evidence="2 3">KR-140</strain>
    </source>
</reference>
<keyword evidence="3" id="KW-1185">Reference proteome</keyword>
<dbReference type="Proteomes" id="UP000192582">
    <property type="component" value="Unassembled WGS sequence"/>
</dbReference>
<dbReference type="AlphaFoldDB" id="A0A1W1VGJ5"/>
<evidence type="ECO:0000256" key="1">
    <source>
        <dbReference type="SAM" id="MobiDB-lite"/>
    </source>
</evidence>
<evidence type="ECO:0000313" key="2">
    <source>
        <dbReference type="EMBL" id="SMB92492.1"/>
    </source>
</evidence>
<accession>A0A1W1VGJ5</accession>
<evidence type="ECO:0008006" key="4">
    <source>
        <dbReference type="Google" id="ProtNLM"/>
    </source>
</evidence>
<name>A0A1W1VGJ5_9DEIO</name>
<feature type="region of interest" description="Disordered" evidence="1">
    <location>
        <begin position="162"/>
        <end position="217"/>
    </location>
</feature>
<gene>
    <name evidence="2" type="ORF">SAMN00790413_01593</name>
</gene>
<dbReference type="EMBL" id="FWWU01000009">
    <property type="protein sequence ID" value="SMB92492.1"/>
    <property type="molecule type" value="Genomic_DNA"/>
</dbReference>
<dbReference type="PANTHER" id="PTHR30007">
    <property type="entry name" value="PHP DOMAIN PROTEIN"/>
    <property type="match status" value="1"/>
</dbReference>
<protein>
    <recommendedName>
        <fullName evidence="4">Transposase DDE domain-containing protein</fullName>
    </recommendedName>
</protein>
<feature type="compositionally biased region" description="Low complexity" evidence="1">
    <location>
        <begin position="188"/>
        <end position="217"/>
    </location>
</feature>